<feature type="transmembrane region" description="Helical" evidence="1">
    <location>
        <begin position="27"/>
        <end position="49"/>
    </location>
</feature>
<dbReference type="RefSeq" id="WP_115869622.1">
    <property type="nucleotide sequence ID" value="NZ_QREG01000021.1"/>
</dbReference>
<evidence type="ECO:0008006" key="4">
    <source>
        <dbReference type="Google" id="ProtNLM"/>
    </source>
</evidence>
<evidence type="ECO:0000313" key="2">
    <source>
        <dbReference type="EMBL" id="RED94389.1"/>
    </source>
</evidence>
<gene>
    <name evidence="2" type="ORF">C7460_12176</name>
</gene>
<organism evidence="2 3">
    <name type="scientific">Marinoscillum furvescens DSM 4134</name>
    <dbReference type="NCBI Taxonomy" id="1122208"/>
    <lineage>
        <taxon>Bacteria</taxon>
        <taxon>Pseudomonadati</taxon>
        <taxon>Bacteroidota</taxon>
        <taxon>Cytophagia</taxon>
        <taxon>Cytophagales</taxon>
        <taxon>Reichenbachiellaceae</taxon>
        <taxon>Marinoscillum</taxon>
    </lineage>
</organism>
<dbReference type="Proteomes" id="UP000256779">
    <property type="component" value="Unassembled WGS sequence"/>
</dbReference>
<feature type="transmembrane region" description="Helical" evidence="1">
    <location>
        <begin position="61"/>
        <end position="81"/>
    </location>
</feature>
<dbReference type="OrthoDB" id="1523880at2"/>
<dbReference type="EMBL" id="QREG01000021">
    <property type="protein sequence ID" value="RED94389.1"/>
    <property type="molecule type" value="Genomic_DNA"/>
</dbReference>
<dbReference type="AlphaFoldDB" id="A0A3D9KYA9"/>
<feature type="transmembrane region" description="Helical" evidence="1">
    <location>
        <begin position="230"/>
        <end position="248"/>
    </location>
</feature>
<keyword evidence="1" id="KW-0472">Membrane</keyword>
<feature type="transmembrane region" description="Helical" evidence="1">
    <location>
        <begin position="179"/>
        <end position="197"/>
    </location>
</feature>
<keyword evidence="1" id="KW-1133">Transmembrane helix</keyword>
<evidence type="ECO:0000313" key="3">
    <source>
        <dbReference type="Proteomes" id="UP000256779"/>
    </source>
</evidence>
<reference evidence="2 3" key="1">
    <citation type="submission" date="2018-07" db="EMBL/GenBank/DDBJ databases">
        <title>Genomic Encyclopedia of Type Strains, Phase IV (KMG-IV): sequencing the most valuable type-strain genomes for metagenomic binning, comparative biology and taxonomic classification.</title>
        <authorList>
            <person name="Goeker M."/>
        </authorList>
    </citation>
    <scope>NUCLEOTIDE SEQUENCE [LARGE SCALE GENOMIC DNA]</scope>
    <source>
        <strain evidence="2 3">DSM 4134</strain>
    </source>
</reference>
<feature type="transmembrane region" description="Helical" evidence="1">
    <location>
        <begin position="102"/>
        <end position="126"/>
    </location>
</feature>
<keyword evidence="3" id="KW-1185">Reference proteome</keyword>
<feature type="transmembrane region" description="Helical" evidence="1">
    <location>
        <begin position="146"/>
        <end position="167"/>
    </location>
</feature>
<name>A0A3D9KYA9_MARFU</name>
<proteinExistence type="predicted"/>
<accession>A0A3D9KYA9</accession>
<keyword evidence="1" id="KW-0812">Transmembrane</keyword>
<protein>
    <recommendedName>
        <fullName evidence="4">ABC-2 family transporter</fullName>
    </recommendedName>
</protein>
<comment type="caution">
    <text evidence="2">The sequence shown here is derived from an EMBL/GenBank/DDBJ whole genome shotgun (WGS) entry which is preliminary data.</text>
</comment>
<sequence length="253" mass="28431">MSELKAFDLGRLAGFLKLQLFKFRKGIVLTLAVTFGMLFFVGLLLDIYVDPTKVTFEHMENFTGSILLGGFVLSSMAFNELGNKLKAQHYLMVPVSALEKFIAMWLLTGLGWAVGYTLVFTLYTWVANVVGPVLFSYVSFRAFDPLGAETLLRIVVYLVLQGVFLIGSVRFKSYALPKTLLAILLVALVCGSCAFMIMKETFLTEHRCGNGECEYITEMGKHPIWSVVKWMFWSVLGPVTWLVTYLGLKEQEV</sequence>
<evidence type="ECO:0000256" key="1">
    <source>
        <dbReference type="SAM" id="Phobius"/>
    </source>
</evidence>